<comment type="caution">
    <text evidence="1">The sequence shown here is derived from an EMBL/GenBank/DDBJ whole genome shotgun (WGS) entry which is preliminary data.</text>
</comment>
<gene>
    <name evidence="1" type="ORF">GCM10010124_08960</name>
</gene>
<dbReference type="EMBL" id="BMQC01000002">
    <property type="protein sequence ID" value="GGK18558.1"/>
    <property type="molecule type" value="Genomic_DNA"/>
</dbReference>
<dbReference type="RefSeq" id="WP_189112882.1">
    <property type="nucleotide sequence ID" value="NZ_BMQC01000002.1"/>
</dbReference>
<dbReference type="Proteomes" id="UP000662200">
    <property type="component" value="Unassembled WGS sequence"/>
</dbReference>
<protein>
    <recommendedName>
        <fullName evidence="3">Peptide chain release factor 1</fullName>
    </recommendedName>
</protein>
<evidence type="ECO:0000313" key="1">
    <source>
        <dbReference type="EMBL" id="GGK18558.1"/>
    </source>
</evidence>
<accession>A0A8J3BJD7</accession>
<dbReference type="Pfam" id="PF18844">
    <property type="entry name" value="baeRF_family2"/>
    <property type="match status" value="1"/>
</dbReference>
<proteinExistence type="predicted"/>
<sequence>MQLSFLRPLYARPGPWASVYLDLTSAPSSLGADRDLRWREAAAALLEAGADPGAITAVADAVAAHRASPERRGLALFAVDGEIAWSETMATPPPATVATWAPLPDVLPLLRQRGEEVAWVRIVADRTGAALDAGSVGGVTRHTEVTGGEQFPIRKVKPGGWSSPRYQRAAEVTWHRNAGDVAAAAADLAQAVGAEVMVVGGDVRAVQQLVEQLPARWQARVVRTEAGSRAPGADRAALDDVTAQAIAEVAARHTRAACDAFGHQHGAAGTADTGLAAAIAALRRGQVDTLLLAGDSANGTPLWIGPAPTQLAATRAEIAQLGGEAPQQARADAAIMRALACTDAELVLIGPDDVTPDGDIGVLLRYADLASTR</sequence>
<dbReference type="AlphaFoldDB" id="A0A8J3BJD7"/>
<evidence type="ECO:0008006" key="3">
    <source>
        <dbReference type="Google" id="ProtNLM"/>
    </source>
</evidence>
<dbReference type="InterPro" id="IPR040701">
    <property type="entry name" value="Bact_RF_family2"/>
</dbReference>
<dbReference type="Gene3D" id="3.30.420.60">
    <property type="entry name" value="eRF1 domain 2"/>
    <property type="match status" value="1"/>
</dbReference>
<reference evidence="1" key="2">
    <citation type="submission" date="2020-09" db="EMBL/GenBank/DDBJ databases">
        <authorList>
            <person name="Sun Q."/>
            <person name="Ohkuma M."/>
        </authorList>
    </citation>
    <scope>NUCLEOTIDE SEQUENCE</scope>
    <source>
        <strain evidence="1">JCM 3091</strain>
    </source>
</reference>
<dbReference type="SUPFAM" id="SSF53137">
    <property type="entry name" value="Translational machinery components"/>
    <property type="match status" value="1"/>
</dbReference>
<dbReference type="InterPro" id="IPR042226">
    <property type="entry name" value="eFR1_2_sf"/>
</dbReference>
<keyword evidence="2" id="KW-1185">Reference proteome</keyword>
<evidence type="ECO:0000313" key="2">
    <source>
        <dbReference type="Proteomes" id="UP000662200"/>
    </source>
</evidence>
<reference evidence="1" key="1">
    <citation type="journal article" date="2014" name="Int. J. Syst. Evol. Microbiol.">
        <title>Complete genome sequence of Corynebacterium casei LMG S-19264T (=DSM 44701T), isolated from a smear-ripened cheese.</title>
        <authorList>
            <consortium name="US DOE Joint Genome Institute (JGI-PGF)"/>
            <person name="Walter F."/>
            <person name="Albersmeier A."/>
            <person name="Kalinowski J."/>
            <person name="Ruckert C."/>
        </authorList>
    </citation>
    <scope>NUCLEOTIDE SEQUENCE</scope>
    <source>
        <strain evidence="1">JCM 3091</strain>
    </source>
</reference>
<organism evidence="1 2">
    <name type="scientific">Pilimelia terevasa</name>
    <dbReference type="NCBI Taxonomy" id="53372"/>
    <lineage>
        <taxon>Bacteria</taxon>
        <taxon>Bacillati</taxon>
        <taxon>Actinomycetota</taxon>
        <taxon>Actinomycetes</taxon>
        <taxon>Micromonosporales</taxon>
        <taxon>Micromonosporaceae</taxon>
        <taxon>Pilimelia</taxon>
    </lineage>
</organism>
<name>A0A8J3BJD7_9ACTN</name>